<proteinExistence type="predicted"/>
<sequence>PHPLPGVDGLGTDNDSEGVWANQTIVRDSVGSFTADGVFRMSGGEALERPSPRSGAQSDSQQHQLVELAERLKWWYRDPQGNTQGPFTTTHMQKWCSGGYFPADLQVFHEGGTGFVPLSAIISRAGRAQDAFLYTALAVATQEAAPGAAFAPSIVGQPSPLPGRHALQPTPDQRAAQLSVLLKEQLLVVTAIGERQRAAVELQEQLQQSLAKLMRELAQENSSIHYRAQMDQTQVAPEQLFALQQHARATEERLRSEYAQLMQTHATHIAQLESKTDPVIRDILLHSGTANALSFIAQRLHELSAQVPADELLQQAASVSPATPPLAVLAPLAPAAPATQQQQPAPLPVPVAEPPVAPPAQAAESPSAEPPAVLPEQAADEAAEALGKLAVSDEKPARSESGTDTGLSAPAAPSKKQKQPAAQKHSGKSASKQHGKSAPAAKKQPEATPSAKADRDTKEDAPCTAAAGGVPEARATPVASPAPWSSAATGSARKQPRKSLLQIQQEEEEEATRRRQQAAKEQRALDASSQRASTSYADRLGASSGAPQPSSLAAIMEEQYRESAAADSAASAHAAPSAAAAPRHNGRAPHGASAQPSAAAPNTSPSAKTAAPVAKAGSDGALPSMEFLQWCHAHLGSLRGVNPCKFIEMLLTFPVPAPEATLEIISEQVYAYSSTLNGRAFAEDFAKRRRKDYGAVNGGSAKSAPANWAQLLGAQKPASAQGSYRGAASQPSAASARQPGQQPASGGSSFQVVGKKGRK</sequence>
<evidence type="ECO:0000313" key="1">
    <source>
        <dbReference type="EMBL" id="KAJ2767240.1"/>
    </source>
</evidence>
<dbReference type="EMBL" id="JANBUJ010001475">
    <property type="protein sequence ID" value="KAJ2767240.1"/>
    <property type="molecule type" value="Genomic_DNA"/>
</dbReference>
<accession>A0ACC1JTX4</accession>
<feature type="non-terminal residue" evidence="1">
    <location>
        <position position="1"/>
    </location>
</feature>
<dbReference type="Proteomes" id="UP001140234">
    <property type="component" value="Unassembled WGS sequence"/>
</dbReference>
<gene>
    <name evidence="1" type="primary">SMY2</name>
    <name evidence="1" type="ORF">IWQ57_004031</name>
</gene>
<reference evidence="1" key="1">
    <citation type="submission" date="2022-07" db="EMBL/GenBank/DDBJ databases">
        <title>Phylogenomic reconstructions and comparative analyses of Kickxellomycotina fungi.</title>
        <authorList>
            <person name="Reynolds N.K."/>
            <person name="Stajich J.E."/>
            <person name="Barry K."/>
            <person name="Grigoriev I.V."/>
            <person name="Crous P."/>
            <person name="Smith M.E."/>
        </authorList>
    </citation>
    <scope>NUCLEOTIDE SEQUENCE</scope>
    <source>
        <strain evidence="1">CBS 109366</strain>
    </source>
</reference>
<evidence type="ECO:0000313" key="2">
    <source>
        <dbReference type="Proteomes" id="UP001140234"/>
    </source>
</evidence>
<protein>
    <submittedName>
        <fullName evidence="1">Kinesin-like protein</fullName>
    </submittedName>
</protein>
<keyword evidence="2" id="KW-1185">Reference proteome</keyword>
<name>A0ACC1JTX4_9FUNG</name>
<organism evidence="1 2">
    <name type="scientific">Coemansia nantahalensis</name>
    <dbReference type="NCBI Taxonomy" id="2789366"/>
    <lineage>
        <taxon>Eukaryota</taxon>
        <taxon>Fungi</taxon>
        <taxon>Fungi incertae sedis</taxon>
        <taxon>Zoopagomycota</taxon>
        <taxon>Kickxellomycotina</taxon>
        <taxon>Kickxellomycetes</taxon>
        <taxon>Kickxellales</taxon>
        <taxon>Kickxellaceae</taxon>
        <taxon>Coemansia</taxon>
    </lineage>
</organism>
<comment type="caution">
    <text evidence="1">The sequence shown here is derived from an EMBL/GenBank/DDBJ whole genome shotgun (WGS) entry which is preliminary data.</text>
</comment>